<organism evidence="2 3">
    <name type="scientific">Roseivivax sediminis</name>
    <dbReference type="NCBI Taxonomy" id="936889"/>
    <lineage>
        <taxon>Bacteria</taxon>
        <taxon>Pseudomonadati</taxon>
        <taxon>Pseudomonadota</taxon>
        <taxon>Alphaproteobacteria</taxon>
        <taxon>Rhodobacterales</taxon>
        <taxon>Roseobacteraceae</taxon>
        <taxon>Roseivivax</taxon>
    </lineage>
</organism>
<keyword evidence="3" id="KW-1185">Reference proteome</keyword>
<feature type="region of interest" description="Disordered" evidence="1">
    <location>
        <begin position="208"/>
        <end position="238"/>
    </location>
</feature>
<dbReference type="EMBL" id="FOMS01000002">
    <property type="protein sequence ID" value="SFD64594.1"/>
    <property type="molecule type" value="Genomic_DNA"/>
</dbReference>
<dbReference type="Proteomes" id="UP000325289">
    <property type="component" value="Unassembled WGS sequence"/>
</dbReference>
<evidence type="ECO:0000256" key="1">
    <source>
        <dbReference type="SAM" id="MobiDB-lite"/>
    </source>
</evidence>
<dbReference type="SUPFAM" id="SSF52540">
    <property type="entry name" value="P-loop containing nucleoside triphosphate hydrolases"/>
    <property type="match status" value="1"/>
</dbReference>
<gene>
    <name evidence="2" type="ORF">SAMN04515678_10295</name>
</gene>
<accession>A0A1I1U1K3</accession>
<dbReference type="OrthoDB" id="7851629at2"/>
<reference evidence="2 3" key="1">
    <citation type="submission" date="2016-10" db="EMBL/GenBank/DDBJ databases">
        <authorList>
            <person name="Varghese N."/>
            <person name="Submissions S."/>
        </authorList>
    </citation>
    <scope>NUCLEOTIDE SEQUENCE [LARGE SCALE GENOMIC DNA]</scope>
    <source>
        <strain evidence="3">YIM D21,KCTC 23444,ACCC 10710</strain>
    </source>
</reference>
<evidence type="ECO:0000313" key="3">
    <source>
        <dbReference type="Proteomes" id="UP000325289"/>
    </source>
</evidence>
<dbReference type="AlphaFoldDB" id="A0A1I1U1K3"/>
<dbReference type="RefSeq" id="WP_149754512.1">
    <property type="nucleotide sequence ID" value="NZ_FOMS01000002.1"/>
</dbReference>
<evidence type="ECO:0008006" key="4">
    <source>
        <dbReference type="Google" id="ProtNLM"/>
    </source>
</evidence>
<name>A0A1I1U1K3_9RHOB</name>
<proteinExistence type="predicted"/>
<evidence type="ECO:0000313" key="2">
    <source>
        <dbReference type="EMBL" id="SFD64594.1"/>
    </source>
</evidence>
<sequence>MPEFHLEQTMLVTNPGLLASVVGTETLVVGGPARGMTTVVSYSLYELGCFIGANLQMHNLEDLDMMRALPSRTLFKRPLHRRKAFRKLVEERNGSHTRWGFKLPRAAQYFHEMPDLLRNPVFVLCVRNPVAICRSVVKRDASVQGDINAAYRNAKLWVPAMDFLMESDTVPAIIIDMDEVRRDPRVFLEELTRTLQLSGDLDAISQKLSAPGYKRAEERPGVTMRRSNGDPAPARKQA</sequence>
<dbReference type="Gene3D" id="3.40.50.300">
    <property type="entry name" value="P-loop containing nucleotide triphosphate hydrolases"/>
    <property type="match status" value="1"/>
</dbReference>
<protein>
    <recommendedName>
        <fullName evidence="4">Sulfotransferase family protein</fullName>
    </recommendedName>
</protein>
<dbReference type="InterPro" id="IPR027417">
    <property type="entry name" value="P-loop_NTPase"/>
</dbReference>